<evidence type="ECO:0000256" key="1">
    <source>
        <dbReference type="ARBA" id="ARBA00023054"/>
    </source>
</evidence>
<gene>
    <name evidence="3" type="ORF">THAOC_00600</name>
</gene>
<dbReference type="EMBL" id="AGNL01000713">
    <property type="protein sequence ID" value="EJK77561.1"/>
    <property type="molecule type" value="Genomic_DNA"/>
</dbReference>
<evidence type="ECO:0000313" key="3">
    <source>
        <dbReference type="EMBL" id="EJK77561.1"/>
    </source>
</evidence>
<dbReference type="AlphaFoldDB" id="K0TP11"/>
<dbReference type="Proteomes" id="UP000266841">
    <property type="component" value="Unassembled WGS sequence"/>
</dbReference>
<dbReference type="GO" id="GO:0036159">
    <property type="term" value="P:inner dynein arm assembly"/>
    <property type="evidence" value="ECO:0007669"/>
    <property type="project" value="InterPro"/>
</dbReference>
<dbReference type="PANTHER" id="PTHR18962:SF0">
    <property type="entry name" value="COILED-COIL DOMAIN-CONTAINING PROTEIN 39"/>
    <property type="match status" value="1"/>
</dbReference>
<proteinExistence type="predicted"/>
<keyword evidence="4" id="KW-1185">Reference proteome</keyword>
<sequence length="221" mass="25161">MLGGDRGGTDESPELKLIFAAQKREELHQQGDKLDQTIQRKEKEIKTMKKTLAQLREQNTSFRSSFHQADMNGTKAQQLSLLGKKVHASEEALFATRKEQVLLQRALESDKQRLEDLTNAAQDTRQKNYELASARHNFEREGNLERDKIEEARSKVILCQKSTSRKALAEMQQRKFDAELLEIQATRIQELLMSLASEFPETIGQEIGPDLEKEGLLNAPA</sequence>
<feature type="coiled-coil region" evidence="2">
    <location>
        <begin position="24"/>
        <end position="58"/>
    </location>
</feature>
<dbReference type="GO" id="GO:0003341">
    <property type="term" value="P:cilium movement"/>
    <property type="evidence" value="ECO:0007669"/>
    <property type="project" value="InterPro"/>
</dbReference>
<comment type="caution">
    <text evidence="3">The sequence shown here is derived from an EMBL/GenBank/DDBJ whole genome shotgun (WGS) entry which is preliminary data.</text>
</comment>
<dbReference type="OrthoDB" id="10259720at2759"/>
<name>K0TP11_THAOC</name>
<accession>K0TP11</accession>
<organism evidence="3 4">
    <name type="scientific">Thalassiosira oceanica</name>
    <name type="common">Marine diatom</name>
    <dbReference type="NCBI Taxonomy" id="159749"/>
    <lineage>
        <taxon>Eukaryota</taxon>
        <taxon>Sar</taxon>
        <taxon>Stramenopiles</taxon>
        <taxon>Ochrophyta</taxon>
        <taxon>Bacillariophyta</taxon>
        <taxon>Coscinodiscophyceae</taxon>
        <taxon>Thalassiosirophycidae</taxon>
        <taxon>Thalassiosirales</taxon>
        <taxon>Thalassiosiraceae</taxon>
        <taxon>Thalassiosira</taxon>
    </lineage>
</organism>
<dbReference type="GO" id="GO:0060285">
    <property type="term" value="P:cilium-dependent cell motility"/>
    <property type="evidence" value="ECO:0007669"/>
    <property type="project" value="TreeGrafter"/>
</dbReference>
<keyword evidence="1 2" id="KW-0175">Coiled coil</keyword>
<dbReference type="GO" id="GO:0005930">
    <property type="term" value="C:axoneme"/>
    <property type="evidence" value="ECO:0007669"/>
    <property type="project" value="InterPro"/>
</dbReference>
<reference evidence="3 4" key="1">
    <citation type="journal article" date="2012" name="Genome Biol.">
        <title>Genome and low-iron response of an oceanic diatom adapted to chronic iron limitation.</title>
        <authorList>
            <person name="Lommer M."/>
            <person name="Specht M."/>
            <person name="Roy A.S."/>
            <person name="Kraemer L."/>
            <person name="Andreson R."/>
            <person name="Gutowska M.A."/>
            <person name="Wolf J."/>
            <person name="Bergner S.V."/>
            <person name="Schilhabel M.B."/>
            <person name="Klostermeier U.C."/>
            <person name="Beiko R.G."/>
            <person name="Rosenstiel P."/>
            <person name="Hippler M."/>
            <person name="Laroche J."/>
        </authorList>
    </citation>
    <scope>NUCLEOTIDE SEQUENCE [LARGE SCALE GENOMIC DNA]</scope>
    <source>
        <strain evidence="3 4">CCMP1005</strain>
    </source>
</reference>
<protein>
    <submittedName>
        <fullName evidence="3">Uncharacterized protein</fullName>
    </submittedName>
</protein>
<evidence type="ECO:0000313" key="4">
    <source>
        <dbReference type="Proteomes" id="UP000266841"/>
    </source>
</evidence>
<evidence type="ECO:0000256" key="2">
    <source>
        <dbReference type="SAM" id="Coils"/>
    </source>
</evidence>
<dbReference type="InterPro" id="IPR033290">
    <property type="entry name" value="CCDC39"/>
</dbReference>
<dbReference type="PANTHER" id="PTHR18962">
    <property type="entry name" value="COILED-COIL DOMAIN-CONTAINING PROTEIN 39"/>
    <property type="match status" value="1"/>
</dbReference>
<dbReference type="Pfam" id="PF24161">
    <property type="entry name" value="CCDC39"/>
    <property type="match status" value="1"/>
</dbReference>